<sequence length="286" mass="32832">MQSEKLTFTGHDTFHCRSFWLKKGVDFLDNEGDFGADDAVLKLGVGKNMVSSIHFWLKAFGVKDEDGTVSELADSMLSRGGYDEYLEFPGSLWIWQYHLVKFGKASIYPLFFNEFRKSRHRNQFQKNQLQQFLNLKSEGKVAAKTLENDVKVFIKMYLVEEKSGKGIEDDLSSMFLELNLISKVPISSKEVTYQLRVDEKKDVPSLIFLYCILDSFPARESIAVEEIIDSVGDALVCTNEGVERHIGLLCEMFPGQVTFKEDAGRKEVQLDPNLDKWEILEKYYND</sequence>
<feature type="domain" description="DUF4007" evidence="1">
    <location>
        <begin position="8"/>
        <end position="284"/>
    </location>
</feature>
<dbReference type="AlphaFoldDB" id="A0A2W7R4A3"/>
<keyword evidence="3" id="KW-1185">Reference proteome</keyword>
<proteinExistence type="predicted"/>
<dbReference type="Proteomes" id="UP000248882">
    <property type="component" value="Unassembled WGS sequence"/>
</dbReference>
<gene>
    <name evidence="2" type="ORF">LV85_01375</name>
</gene>
<dbReference type="Pfam" id="PF13182">
    <property type="entry name" value="DUF4007"/>
    <property type="match status" value="1"/>
</dbReference>
<dbReference type="OrthoDB" id="747541at2"/>
<protein>
    <submittedName>
        <fullName evidence="2">Uncharacterized protein DUF4007</fullName>
    </submittedName>
</protein>
<reference evidence="2 3" key="1">
    <citation type="submission" date="2018-06" db="EMBL/GenBank/DDBJ databases">
        <title>Genomic Encyclopedia of Archaeal and Bacterial Type Strains, Phase II (KMG-II): from individual species to whole genera.</title>
        <authorList>
            <person name="Goeker M."/>
        </authorList>
    </citation>
    <scope>NUCLEOTIDE SEQUENCE [LARGE SCALE GENOMIC DNA]</scope>
    <source>
        <strain evidence="2 3">DSM 19830</strain>
    </source>
</reference>
<comment type="caution">
    <text evidence="2">The sequence shown here is derived from an EMBL/GenBank/DDBJ whole genome shotgun (WGS) entry which is preliminary data.</text>
</comment>
<evidence type="ECO:0000313" key="2">
    <source>
        <dbReference type="EMBL" id="PZX54036.1"/>
    </source>
</evidence>
<evidence type="ECO:0000259" key="1">
    <source>
        <dbReference type="Pfam" id="PF13182"/>
    </source>
</evidence>
<organism evidence="2 3">
    <name type="scientific">Algoriphagus chordae</name>
    <dbReference type="NCBI Taxonomy" id="237019"/>
    <lineage>
        <taxon>Bacteria</taxon>
        <taxon>Pseudomonadati</taxon>
        <taxon>Bacteroidota</taxon>
        <taxon>Cytophagia</taxon>
        <taxon>Cytophagales</taxon>
        <taxon>Cyclobacteriaceae</taxon>
        <taxon>Algoriphagus</taxon>
    </lineage>
</organism>
<dbReference type="EMBL" id="QKZT01000005">
    <property type="protein sequence ID" value="PZX54036.1"/>
    <property type="molecule type" value="Genomic_DNA"/>
</dbReference>
<name>A0A2W7R4A3_9BACT</name>
<evidence type="ECO:0000313" key="3">
    <source>
        <dbReference type="Proteomes" id="UP000248882"/>
    </source>
</evidence>
<dbReference type="RefSeq" id="WP_111317454.1">
    <property type="nucleotide sequence ID" value="NZ_QKZT01000005.1"/>
</dbReference>
<dbReference type="InterPro" id="IPR025248">
    <property type="entry name" value="DUF4007"/>
</dbReference>
<accession>A0A2W7R4A3</accession>